<comment type="similarity">
    <text evidence="2">Belongs to the oxidase-dependent Fe transporter (OFeT) (TC 9.A.10.1) family.</text>
</comment>
<keyword evidence="3" id="KW-0406">Ion transport</keyword>
<dbReference type="InterPro" id="IPR004923">
    <property type="entry name" value="FTR1/Fip1/EfeU"/>
</dbReference>
<feature type="transmembrane region" description="Helical" evidence="7">
    <location>
        <begin position="118"/>
        <end position="139"/>
    </location>
</feature>
<reference evidence="8 9" key="1">
    <citation type="submission" date="2018-06" db="EMBL/GenBank/DDBJ databases">
        <title>Population genomics shows no distinction between pathogenic Candida krusei and environmental Pichia kudriavzevii: One species, four names.</title>
        <authorList>
            <person name="Douglass A.P."/>
            <person name="Offei B."/>
            <person name="Braun-Galleani S."/>
            <person name="Coughlan A.Y."/>
            <person name="Martos A."/>
            <person name="Ortiz-Merino R.A."/>
            <person name="Byrne K.P."/>
            <person name="Wolfe K.H."/>
        </authorList>
    </citation>
    <scope>NUCLEOTIDE SEQUENCE [LARGE SCALE GENOMIC DNA]</scope>
    <source>
        <strain evidence="8 9">CBS573</strain>
    </source>
</reference>
<accession>A0A2U9R4V6</accession>
<dbReference type="OrthoDB" id="4364at2759"/>
<keyword evidence="3" id="KW-0813">Transport</keyword>
<keyword evidence="3" id="KW-0410">Iron transport</keyword>
<dbReference type="KEGG" id="pkz:C5L36_0C00420"/>
<evidence type="ECO:0000313" key="9">
    <source>
        <dbReference type="Proteomes" id="UP000249293"/>
    </source>
</evidence>
<evidence type="ECO:0000313" key="8">
    <source>
        <dbReference type="EMBL" id="AWU76098.1"/>
    </source>
</evidence>
<evidence type="ECO:0000256" key="1">
    <source>
        <dbReference type="ARBA" id="ARBA00004141"/>
    </source>
</evidence>
<dbReference type="RefSeq" id="XP_029321575.1">
    <property type="nucleotide sequence ID" value="XM_029465715.1"/>
</dbReference>
<proteinExistence type="inferred from homology"/>
<dbReference type="PANTHER" id="PTHR31632">
    <property type="entry name" value="IRON TRANSPORTER FTH1"/>
    <property type="match status" value="1"/>
</dbReference>
<keyword evidence="9" id="KW-1185">Reference proteome</keyword>
<keyword evidence="3" id="KW-0408">Iron</keyword>
<dbReference type="AlphaFoldDB" id="A0A2U9R4V6"/>
<gene>
    <name evidence="8" type="ORF">C5L36_0C00420</name>
</gene>
<dbReference type="STRING" id="4909.A0A2U9R4V6"/>
<evidence type="ECO:0008006" key="10">
    <source>
        <dbReference type="Google" id="ProtNLM"/>
    </source>
</evidence>
<evidence type="ECO:0000256" key="4">
    <source>
        <dbReference type="ARBA" id="ARBA00022692"/>
    </source>
</evidence>
<feature type="transmembrane region" description="Helical" evidence="7">
    <location>
        <begin position="188"/>
        <end position="214"/>
    </location>
</feature>
<feature type="transmembrane region" description="Helical" evidence="7">
    <location>
        <begin position="248"/>
        <end position="267"/>
    </location>
</feature>
<evidence type="ECO:0000256" key="5">
    <source>
        <dbReference type="ARBA" id="ARBA00022989"/>
    </source>
</evidence>
<dbReference type="Proteomes" id="UP000249293">
    <property type="component" value="Chromosome 3"/>
</dbReference>
<sequence length="413" mass="46615">MEIQFAFKFQDQVPPQKYTDRITMIDFEAIFSPQIFFIILRETIEAAIIVSVLLSFIKQNSYSAGGELTIDRRQYDSMRMQVWTGAFSGVSICAIIGAIFITLFYFIGTDLWSYTERIWEGMFSILSSVIIAIMGVSLLRINAMKNKWKASLVSSMQQHHHHHHHHHQGNEDEVVIADMQKQNLKDKYFLFFLPFITTLREGLEAVVFVGGIGVNQPVSSFPLAIAAGAILGVTIGCILYSGGNRMSIQYFLIASTCFLYLVAAGLMSRGVWFFELERFVQKVGQDTSETGSGPGSYDVANTIWHVNCCNGLTDGGWMIFNALLGWTNTATYGSVISYIGFWLFIILLLKSRTVFEREGYVRFIPLKWQLKKIKKRIIVDEMLAQELEELELSQVPPIANTGTSDGDRAPLLQ</sequence>
<evidence type="ECO:0000256" key="2">
    <source>
        <dbReference type="ARBA" id="ARBA00008333"/>
    </source>
</evidence>
<dbReference type="VEuPathDB" id="FungiDB:C5L36_0C00420"/>
<dbReference type="GO" id="GO:0000329">
    <property type="term" value="C:fungal-type vacuole membrane"/>
    <property type="evidence" value="ECO:0007669"/>
    <property type="project" value="TreeGrafter"/>
</dbReference>
<feature type="transmembrane region" description="Helical" evidence="7">
    <location>
        <begin position="330"/>
        <end position="349"/>
    </location>
</feature>
<evidence type="ECO:0000256" key="3">
    <source>
        <dbReference type="ARBA" id="ARBA00022496"/>
    </source>
</evidence>
<comment type="subcellular location">
    <subcellularLocation>
        <location evidence="1">Membrane</location>
        <topology evidence="1">Multi-pass membrane protein</topology>
    </subcellularLocation>
</comment>
<dbReference type="GeneID" id="40383893"/>
<feature type="transmembrane region" description="Helical" evidence="7">
    <location>
        <begin position="220"/>
        <end position="241"/>
    </location>
</feature>
<evidence type="ECO:0000256" key="7">
    <source>
        <dbReference type="SAM" id="Phobius"/>
    </source>
</evidence>
<name>A0A2U9R4V6_PICKU</name>
<dbReference type="PANTHER" id="PTHR31632:SF7">
    <property type="entry name" value="IRON TRANSPORTER FTH1"/>
    <property type="match status" value="1"/>
</dbReference>
<dbReference type="Pfam" id="PF03239">
    <property type="entry name" value="FTR1"/>
    <property type="match status" value="1"/>
</dbReference>
<keyword evidence="5 7" id="KW-1133">Transmembrane helix</keyword>
<dbReference type="GO" id="GO:0033573">
    <property type="term" value="C:high-affinity iron permease complex"/>
    <property type="evidence" value="ECO:0007669"/>
    <property type="project" value="InterPro"/>
</dbReference>
<feature type="transmembrane region" description="Helical" evidence="7">
    <location>
        <begin position="82"/>
        <end position="106"/>
    </location>
</feature>
<keyword evidence="6 7" id="KW-0472">Membrane</keyword>
<dbReference type="GO" id="GO:0015093">
    <property type="term" value="F:ferrous iron transmembrane transporter activity"/>
    <property type="evidence" value="ECO:0007669"/>
    <property type="project" value="TreeGrafter"/>
</dbReference>
<organism evidence="8 9">
    <name type="scientific">Pichia kudriavzevii</name>
    <name type="common">Yeast</name>
    <name type="synonym">Issatchenkia orientalis</name>
    <dbReference type="NCBI Taxonomy" id="4909"/>
    <lineage>
        <taxon>Eukaryota</taxon>
        <taxon>Fungi</taxon>
        <taxon>Dikarya</taxon>
        <taxon>Ascomycota</taxon>
        <taxon>Saccharomycotina</taxon>
        <taxon>Pichiomycetes</taxon>
        <taxon>Pichiales</taxon>
        <taxon>Pichiaceae</taxon>
        <taxon>Pichia</taxon>
    </lineage>
</organism>
<dbReference type="EMBL" id="CP028775">
    <property type="protein sequence ID" value="AWU76098.1"/>
    <property type="molecule type" value="Genomic_DNA"/>
</dbReference>
<evidence type="ECO:0000256" key="6">
    <source>
        <dbReference type="ARBA" id="ARBA00023136"/>
    </source>
</evidence>
<protein>
    <recommendedName>
        <fullName evidence="10">Iron transporter FTH1</fullName>
    </recommendedName>
</protein>
<keyword evidence="4 7" id="KW-0812">Transmembrane</keyword>